<proteinExistence type="predicted"/>
<dbReference type="EMBL" id="PJRS01000018">
    <property type="protein sequence ID" value="PLR26519.1"/>
    <property type="molecule type" value="Genomic_DNA"/>
</dbReference>
<dbReference type="AlphaFoldDB" id="A0A2N5DKC2"/>
<accession>A0A2N5DKC2</accession>
<evidence type="ECO:0000313" key="1">
    <source>
        <dbReference type="EMBL" id="PLR26519.1"/>
    </source>
</evidence>
<protein>
    <submittedName>
        <fullName evidence="1">Uncharacterized protein</fullName>
    </submittedName>
</protein>
<sequence>MPVFVHLTSHDNLPAIRRVGIAPAKWSKRVFAMPVTRNFQISHQWLRELRRGQSGTMLAVYFRVPDDEPVEIGHYSSPQRSVTAAEAVAIMMSVETADPVVALATDKADKNRKDIQAGRRLPASPQGYQVLLSRRIQPSEILRVKVPPQVVGWRYQPGSNGMPPCRCICCTKGTWGMGKLLRAVEEAEAVGRPTKIIMGGREDSSYERVERLRARLAKG</sequence>
<dbReference type="Proteomes" id="UP000234479">
    <property type="component" value="Unassembled WGS sequence"/>
</dbReference>
<name>A0A2N5DKC2_9CAUL</name>
<dbReference type="RefSeq" id="WP_101717713.1">
    <property type="nucleotide sequence ID" value="NZ_PJRS01000018.1"/>
</dbReference>
<dbReference type="OrthoDB" id="275217at2"/>
<organism evidence="1 2">
    <name type="scientific">Caulobacter zeae</name>
    <dbReference type="NCBI Taxonomy" id="2055137"/>
    <lineage>
        <taxon>Bacteria</taxon>
        <taxon>Pseudomonadati</taxon>
        <taxon>Pseudomonadota</taxon>
        <taxon>Alphaproteobacteria</taxon>
        <taxon>Caulobacterales</taxon>
        <taxon>Caulobacteraceae</taxon>
        <taxon>Caulobacter</taxon>
    </lineage>
</organism>
<keyword evidence="2" id="KW-1185">Reference proteome</keyword>
<comment type="caution">
    <text evidence="1">The sequence shown here is derived from an EMBL/GenBank/DDBJ whole genome shotgun (WGS) entry which is preliminary data.</text>
</comment>
<reference evidence="1 2" key="1">
    <citation type="submission" date="2017-12" db="EMBL/GenBank/DDBJ databases">
        <title>The genome sequence of Caulobacter sp. 410.</title>
        <authorList>
            <person name="Gao J."/>
            <person name="Mao X."/>
            <person name="Sun J."/>
        </authorList>
    </citation>
    <scope>NUCLEOTIDE SEQUENCE [LARGE SCALE GENOMIC DNA]</scope>
    <source>
        <strain evidence="1 2">410</strain>
    </source>
</reference>
<evidence type="ECO:0000313" key="2">
    <source>
        <dbReference type="Proteomes" id="UP000234479"/>
    </source>
</evidence>
<gene>
    <name evidence="1" type="ORF">SGCZBJ_09240</name>
</gene>